<dbReference type="Proteomes" id="UP000030321">
    <property type="component" value="Unassembled WGS sequence"/>
</dbReference>
<feature type="transmembrane region" description="Helical" evidence="1">
    <location>
        <begin position="16"/>
        <end position="33"/>
    </location>
</feature>
<gene>
    <name evidence="2" type="ORF">N44_01846</name>
</gene>
<accession>A0A0A1VU76</accession>
<keyword evidence="1" id="KW-1133">Transmembrane helix</keyword>
<dbReference type="EMBL" id="BBPA01000033">
    <property type="protein sequence ID" value="GAL93159.1"/>
    <property type="molecule type" value="Genomic_DNA"/>
</dbReference>
<keyword evidence="1" id="KW-0472">Membrane</keyword>
<name>A0A0A1VU76_MICAE</name>
<evidence type="ECO:0000256" key="1">
    <source>
        <dbReference type="SAM" id="Phobius"/>
    </source>
</evidence>
<reference evidence="3" key="1">
    <citation type="journal article" date="2015" name="Genome">
        <title>Whole Genome Sequence of the Non-Microcystin-Producing Microcystis aeruginosa Strain NIES-44.</title>
        <authorList>
            <person name="Okano K."/>
            <person name="Miyata N."/>
            <person name="Ozaki Y."/>
        </authorList>
    </citation>
    <scope>NUCLEOTIDE SEQUENCE [LARGE SCALE GENOMIC DNA]</scope>
    <source>
        <strain evidence="3">NIES-44</strain>
    </source>
</reference>
<dbReference type="AlphaFoldDB" id="A0A0A1VU76"/>
<evidence type="ECO:0000313" key="2">
    <source>
        <dbReference type="EMBL" id="GAL93159.1"/>
    </source>
</evidence>
<comment type="caution">
    <text evidence="2">The sequence shown here is derived from an EMBL/GenBank/DDBJ whole genome shotgun (WGS) entry which is preliminary data.</text>
</comment>
<sequence length="64" mass="7273">MGGFHSYSGRHLALRYRQIFALSPFLVLGGVLTSKHRAITFRIGRLVMGELPILIPQSQHREKL</sequence>
<evidence type="ECO:0000313" key="3">
    <source>
        <dbReference type="Proteomes" id="UP000030321"/>
    </source>
</evidence>
<keyword evidence="1" id="KW-0812">Transmembrane</keyword>
<organism evidence="2 3">
    <name type="scientific">Microcystis aeruginosa NIES-44</name>
    <dbReference type="NCBI Taxonomy" id="449439"/>
    <lineage>
        <taxon>Bacteria</taxon>
        <taxon>Bacillati</taxon>
        <taxon>Cyanobacteriota</taxon>
        <taxon>Cyanophyceae</taxon>
        <taxon>Oscillatoriophycideae</taxon>
        <taxon>Chroococcales</taxon>
        <taxon>Microcystaceae</taxon>
        <taxon>Microcystis</taxon>
    </lineage>
</organism>
<protein>
    <submittedName>
        <fullName evidence="2">Uncharacterized protein</fullName>
    </submittedName>
</protein>
<proteinExistence type="predicted"/>